<proteinExistence type="predicted"/>
<reference evidence="1 2" key="1">
    <citation type="submission" date="2019-03" db="EMBL/GenBank/DDBJ databases">
        <title>Sequencing 23 genomes of Wallemia ichthyophaga.</title>
        <authorList>
            <person name="Gostincar C."/>
        </authorList>
    </citation>
    <scope>NUCLEOTIDE SEQUENCE [LARGE SCALE GENOMIC DNA]</scope>
    <source>
        <strain evidence="1 2">EXF-8621</strain>
    </source>
</reference>
<gene>
    <name evidence="1" type="ORF">E3P90_02446</name>
</gene>
<protein>
    <submittedName>
        <fullName evidence="1">Uncharacterized protein</fullName>
    </submittedName>
</protein>
<accession>A0A4T0HAP6</accession>
<dbReference type="AlphaFoldDB" id="A0A4T0HAP6"/>
<name>A0A4T0HAP6_WALIC</name>
<dbReference type="EMBL" id="SPOF01000024">
    <property type="protein sequence ID" value="TIB11382.1"/>
    <property type="molecule type" value="Genomic_DNA"/>
</dbReference>
<dbReference type="Proteomes" id="UP000306954">
    <property type="component" value="Unassembled WGS sequence"/>
</dbReference>
<sequence length="75" mass="8457">MENIRGCSRGSNYSLSQRIPKLFPLAIDSVDDGKVKSAECSDIVNLYIKHNAKMNAGWKFEEERSLLNKPSIDIN</sequence>
<comment type="caution">
    <text evidence="1">The sequence shown here is derived from an EMBL/GenBank/DDBJ whole genome shotgun (WGS) entry which is preliminary data.</text>
</comment>
<organism evidence="1 2">
    <name type="scientific">Wallemia ichthyophaga</name>
    <dbReference type="NCBI Taxonomy" id="245174"/>
    <lineage>
        <taxon>Eukaryota</taxon>
        <taxon>Fungi</taxon>
        <taxon>Dikarya</taxon>
        <taxon>Basidiomycota</taxon>
        <taxon>Wallemiomycotina</taxon>
        <taxon>Wallemiomycetes</taxon>
        <taxon>Wallemiales</taxon>
        <taxon>Wallemiaceae</taxon>
        <taxon>Wallemia</taxon>
    </lineage>
</organism>
<evidence type="ECO:0000313" key="2">
    <source>
        <dbReference type="Proteomes" id="UP000306954"/>
    </source>
</evidence>
<evidence type="ECO:0000313" key="1">
    <source>
        <dbReference type="EMBL" id="TIB11382.1"/>
    </source>
</evidence>